<dbReference type="GO" id="GO:0005657">
    <property type="term" value="C:replication fork"/>
    <property type="evidence" value="ECO:0007669"/>
    <property type="project" value="InterPro"/>
</dbReference>
<dbReference type="Ensembl" id="ENSEBUT00000004445.1">
    <property type="protein sequence ID" value="ENSEBUP00000004033.1"/>
    <property type="gene ID" value="ENSEBUG00000002886.1"/>
</dbReference>
<dbReference type="Gene3D" id="3.40.50.300">
    <property type="entry name" value="P-loop containing nucleotide triphosphate hydrolases"/>
    <property type="match status" value="1"/>
</dbReference>
<dbReference type="GO" id="GO:0000400">
    <property type="term" value="F:four-way junction DNA binding"/>
    <property type="evidence" value="ECO:0007669"/>
    <property type="project" value="TreeGrafter"/>
</dbReference>
<dbReference type="InterPro" id="IPR027417">
    <property type="entry name" value="P-loop_NTPase"/>
</dbReference>
<proteinExistence type="predicted"/>
<dbReference type="GO" id="GO:0005813">
    <property type="term" value="C:centrosome"/>
    <property type="evidence" value="ECO:0007669"/>
    <property type="project" value="TreeGrafter"/>
</dbReference>
<dbReference type="PANTHER" id="PTHR46644:SF2">
    <property type="entry name" value="DNA REPAIR PROTEIN XRCC2"/>
    <property type="match status" value="1"/>
</dbReference>
<keyword evidence="2" id="KW-1185">Reference proteome</keyword>
<sequence length="309" mass="33730">MKTAVKVCIIEMLLNVLTEHAHCPFNVVSGQQACMPGGHPAVIPIDTELFPKEAPLCGDVVELHGPEGCGKSEMLLRLIARCILPRYAGGLESHAVLLDCDLRFDFLRFVALLEQMLKRQAAQHASPPLNEGGVGDYAMPKEPREEDVCTCLTRFSIASCHSSSQLLLTLSALEAGGAAAFPRLRLLAVDGLFAFYWMDHAPAMAPGASQDITTLQRCCSLLGRLAAAHPVVVVATTQSLFQTRSSGPHKVYLCKGWNCLVSYRFQFERSVGDDRQFLLTLFHVPRGLLYQRSFTITAAGVELSSVDQS</sequence>
<dbReference type="AlphaFoldDB" id="A0A8C4PXN9"/>
<evidence type="ECO:0000313" key="2">
    <source>
        <dbReference type="Proteomes" id="UP000694388"/>
    </source>
</evidence>
<reference evidence="1" key="1">
    <citation type="submission" date="2025-08" db="UniProtKB">
        <authorList>
            <consortium name="Ensembl"/>
        </authorList>
    </citation>
    <scope>IDENTIFICATION</scope>
</reference>
<dbReference type="GO" id="GO:0033063">
    <property type="term" value="C:Rad51B-Rad51C-Rad51D-XRCC2 complex"/>
    <property type="evidence" value="ECO:0007669"/>
    <property type="project" value="InterPro"/>
</dbReference>
<reference evidence="1" key="2">
    <citation type="submission" date="2025-09" db="UniProtKB">
        <authorList>
            <consortium name="Ensembl"/>
        </authorList>
    </citation>
    <scope>IDENTIFICATION</scope>
</reference>
<dbReference type="PANTHER" id="PTHR46644">
    <property type="entry name" value="DNA REPAIR PROTEIN XRCC2"/>
    <property type="match status" value="1"/>
</dbReference>
<dbReference type="GO" id="GO:0000724">
    <property type="term" value="P:double-strand break repair via homologous recombination"/>
    <property type="evidence" value="ECO:0007669"/>
    <property type="project" value="InterPro"/>
</dbReference>
<dbReference type="InterPro" id="IPR030547">
    <property type="entry name" value="XRCC2"/>
</dbReference>
<name>A0A8C4PXN9_EPTBU</name>
<protein>
    <submittedName>
        <fullName evidence="1">X-ray repair cross complementing 2</fullName>
    </submittedName>
</protein>
<dbReference type="SUPFAM" id="SSF52540">
    <property type="entry name" value="P-loop containing nucleoside triphosphate hydrolases"/>
    <property type="match status" value="1"/>
</dbReference>
<accession>A0A8C4PXN9</accession>
<dbReference type="Proteomes" id="UP000694388">
    <property type="component" value="Unplaced"/>
</dbReference>
<dbReference type="GeneTree" id="ENSGT00390000020445"/>
<evidence type="ECO:0000313" key="1">
    <source>
        <dbReference type="Ensembl" id="ENSEBUP00000004033.1"/>
    </source>
</evidence>
<dbReference type="GO" id="GO:0042148">
    <property type="term" value="P:DNA strand invasion"/>
    <property type="evidence" value="ECO:0007669"/>
    <property type="project" value="TreeGrafter"/>
</dbReference>
<organism evidence="1 2">
    <name type="scientific">Eptatretus burgeri</name>
    <name type="common">Inshore hagfish</name>
    <dbReference type="NCBI Taxonomy" id="7764"/>
    <lineage>
        <taxon>Eukaryota</taxon>
        <taxon>Metazoa</taxon>
        <taxon>Chordata</taxon>
        <taxon>Craniata</taxon>
        <taxon>Vertebrata</taxon>
        <taxon>Cyclostomata</taxon>
        <taxon>Myxini</taxon>
        <taxon>Myxiniformes</taxon>
        <taxon>Myxinidae</taxon>
        <taxon>Eptatretinae</taxon>
        <taxon>Eptatretus</taxon>
    </lineage>
</organism>